<evidence type="ECO:0000256" key="2">
    <source>
        <dbReference type="SAM" id="MobiDB-lite"/>
    </source>
</evidence>
<comment type="caution">
    <text evidence="4">The sequence shown here is derived from an EMBL/GenBank/DDBJ whole genome shotgun (WGS) entry which is preliminary data.</text>
</comment>
<dbReference type="InterPro" id="IPR000010">
    <property type="entry name" value="Cystatin_dom"/>
</dbReference>
<dbReference type="EMBL" id="JALJOT010000012">
    <property type="protein sequence ID" value="KAK9904803.1"/>
    <property type="molecule type" value="Genomic_DNA"/>
</dbReference>
<dbReference type="SUPFAM" id="SSF54403">
    <property type="entry name" value="Cystatin/monellin"/>
    <property type="match status" value="2"/>
</dbReference>
<dbReference type="SMART" id="SM00043">
    <property type="entry name" value="CY"/>
    <property type="match status" value="2"/>
</dbReference>
<dbReference type="Gene3D" id="3.10.450.10">
    <property type="match status" value="2"/>
</dbReference>
<evidence type="ECO:0000259" key="3">
    <source>
        <dbReference type="SMART" id="SM00043"/>
    </source>
</evidence>
<name>A0ABR2YG71_9CHLO</name>
<dbReference type="InterPro" id="IPR018073">
    <property type="entry name" value="Prot_inh_cystat_CS"/>
</dbReference>
<dbReference type="PROSITE" id="PS00287">
    <property type="entry name" value="CYSTATIN"/>
    <property type="match status" value="1"/>
</dbReference>
<dbReference type="CDD" id="cd00042">
    <property type="entry name" value="CY"/>
    <property type="match status" value="2"/>
</dbReference>
<proteinExistence type="predicted"/>
<dbReference type="Pfam" id="PF16845">
    <property type="entry name" value="SQAPI"/>
    <property type="match status" value="1"/>
</dbReference>
<dbReference type="PANTHER" id="PTHR47364">
    <property type="entry name" value="CYSTEINE PROTEINASE INHIBITOR 5"/>
    <property type="match status" value="1"/>
</dbReference>
<dbReference type="PANTHER" id="PTHR47364:SF2">
    <property type="entry name" value="CYSTEINE PROTEINASE INHIBITOR 5"/>
    <property type="match status" value="1"/>
</dbReference>
<accession>A0ABR2YG71</accession>
<sequence length="208" mass="22833">MGGSGQLLGGYKTHDDHSNDARVQEAAKFAVEKLGEQRNEKLDLIKVLSAHTQVVAGTNYKLLLDIANSSNKMEKIEATVYEPLGNQEKQLTSTRNPTPDQIEQQTEATSERKNGGLLGGYKEVSTDDDEVMDAAKFAAEQLSQRSNSLYPFKVKEVLQAKTKVANGRIFDLAIKLSQGDLPDQIMKVEVSRDLKNTYLLTSSSPATS</sequence>
<feature type="domain" description="Cystatin" evidence="3">
    <location>
        <begin position="6"/>
        <end position="97"/>
    </location>
</feature>
<dbReference type="Proteomes" id="UP001491310">
    <property type="component" value="Unassembled WGS sequence"/>
</dbReference>
<keyword evidence="5" id="KW-1185">Reference proteome</keyword>
<dbReference type="InterPro" id="IPR046350">
    <property type="entry name" value="Cystatin_sf"/>
</dbReference>
<gene>
    <name evidence="4" type="ORF">WJX75_002797</name>
</gene>
<feature type="region of interest" description="Disordered" evidence="2">
    <location>
        <begin position="85"/>
        <end position="120"/>
    </location>
</feature>
<reference evidence="4 5" key="1">
    <citation type="journal article" date="2024" name="Nat. Commun.">
        <title>Phylogenomics reveals the evolutionary origins of lichenization in chlorophyte algae.</title>
        <authorList>
            <person name="Puginier C."/>
            <person name="Libourel C."/>
            <person name="Otte J."/>
            <person name="Skaloud P."/>
            <person name="Haon M."/>
            <person name="Grisel S."/>
            <person name="Petersen M."/>
            <person name="Berrin J.G."/>
            <person name="Delaux P.M."/>
            <person name="Dal Grande F."/>
            <person name="Keller J."/>
        </authorList>
    </citation>
    <scope>NUCLEOTIDE SEQUENCE [LARGE SCALE GENOMIC DNA]</scope>
    <source>
        <strain evidence="4 5">SAG 216-7</strain>
    </source>
</reference>
<feature type="compositionally biased region" description="Polar residues" evidence="2">
    <location>
        <begin position="87"/>
        <end position="108"/>
    </location>
</feature>
<dbReference type="Pfam" id="PF00031">
    <property type="entry name" value="Cystatin"/>
    <property type="match status" value="1"/>
</dbReference>
<evidence type="ECO:0000313" key="5">
    <source>
        <dbReference type="Proteomes" id="UP001491310"/>
    </source>
</evidence>
<evidence type="ECO:0000313" key="4">
    <source>
        <dbReference type="EMBL" id="KAK9904803.1"/>
    </source>
</evidence>
<organism evidence="4 5">
    <name type="scientific">Coccomyxa subellipsoidea</name>
    <dbReference type="NCBI Taxonomy" id="248742"/>
    <lineage>
        <taxon>Eukaryota</taxon>
        <taxon>Viridiplantae</taxon>
        <taxon>Chlorophyta</taxon>
        <taxon>core chlorophytes</taxon>
        <taxon>Trebouxiophyceae</taxon>
        <taxon>Trebouxiophyceae incertae sedis</taxon>
        <taxon>Coccomyxaceae</taxon>
        <taxon>Coccomyxa</taxon>
    </lineage>
</organism>
<protein>
    <recommendedName>
        <fullName evidence="3">Cystatin domain-containing protein</fullName>
    </recommendedName>
</protein>
<evidence type="ECO:0000256" key="1">
    <source>
        <dbReference type="ARBA" id="ARBA00022704"/>
    </source>
</evidence>
<feature type="domain" description="Cystatin" evidence="3">
    <location>
        <begin position="116"/>
        <end position="199"/>
    </location>
</feature>
<keyword evidence="1" id="KW-0789">Thiol protease inhibitor</keyword>
<keyword evidence="1" id="KW-0646">Protease inhibitor</keyword>